<accession>A0AA38CS96</accession>
<evidence type="ECO:0000256" key="3">
    <source>
        <dbReference type="ARBA" id="ARBA00022723"/>
    </source>
</evidence>
<dbReference type="InterPro" id="IPR027433">
    <property type="entry name" value="Lipoxygenase_dom_3"/>
</dbReference>
<dbReference type="PANTHER" id="PTHR11771">
    <property type="entry name" value="LIPOXYGENASE"/>
    <property type="match status" value="1"/>
</dbReference>
<evidence type="ECO:0000256" key="11">
    <source>
        <dbReference type="SAM" id="MobiDB-lite"/>
    </source>
</evidence>
<dbReference type="EMBL" id="JAHRHJ020000009">
    <property type="protein sequence ID" value="KAH9301954.1"/>
    <property type="molecule type" value="Genomic_DNA"/>
</dbReference>
<evidence type="ECO:0000256" key="8">
    <source>
        <dbReference type="ARBA" id="ARBA00023098"/>
    </source>
</evidence>
<evidence type="ECO:0000256" key="6">
    <source>
        <dbReference type="ARBA" id="ARBA00022964"/>
    </source>
</evidence>
<dbReference type="GO" id="GO:0031408">
    <property type="term" value="P:oxylipin biosynthetic process"/>
    <property type="evidence" value="ECO:0007669"/>
    <property type="project" value="UniProtKB-KW"/>
</dbReference>
<dbReference type="InterPro" id="IPR032675">
    <property type="entry name" value="LRR_dom_sf"/>
</dbReference>
<evidence type="ECO:0008006" key="16">
    <source>
        <dbReference type="Google" id="ProtNLM"/>
    </source>
</evidence>
<dbReference type="InterPro" id="IPR013819">
    <property type="entry name" value="LipOase_C"/>
</dbReference>
<comment type="caution">
    <text evidence="14">The sequence shown here is derived from an EMBL/GenBank/DDBJ whole genome shotgun (WGS) entry which is preliminary data.</text>
</comment>
<dbReference type="InterPro" id="IPR001024">
    <property type="entry name" value="PLAT/LH2_dom"/>
</dbReference>
<dbReference type="GO" id="GO:0034440">
    <property type="term" value="P:lipid oxidation"/>
    <property type="evidence" value="ECO:0007669"/>
    <property type="project" value="InterPro"/>
</dbReference>
<dbReference type="PROSITE" id="PS51393">
    <property type="entry name" value="LIPOXYGENASE_3"/>
    <property type="match status" value="1"/>
</dbReference>
<dbReference type="SUPFAM" id="SSF52058">
    <property type="entry name" value="L domain-like"/>
    <property type="match status" value="1"/>
</dbReference>
<dbReference type="InterPro" id="IPR000907">
    <property type="entry name" value="LipOase"/>
</dbReference>
<dbReference type="Gene3D" id="3.10.450.60">
    <property type="match status" value="1"/>
</dbReference>
<dbReference type="SUPFAM" id="SSF48484">
    <property type="entry name" value="Lipoxigenase"/>
    <property type="match status" value="1"/>
</dbReference>
<dbReference type="Gene3D" id="2.60.60.20">
    <property type="entry name" value="PLAT/LH2 domain"/>
    <property type="match status" value="1"/>
</dbReference>
<keyword evidence="2" id="KW-0444">Lipid biosynthesis</keyword>
<keyword evidence="7" id="KW-0560">Oxidoreductase</keyword>
<dbReference type="SUPFAM" id="SSF49723">
    <property type="entry name" value="Lipase/lipooxygenase domain (PLAT/LH2 domain)"/>
    <property type="match status" value="1"/>
</dbReference>
<dbReference type="Gene3D" id="4.10.375.10">
    <property type="entry name" value="Lipoxygenase-1, Domain 2"/>
    <property type="match status" value="1"/>
</dbReference>
<sequence>MVDPGIISGMVGYAIQVAANQIIAHINITVSKTPSFNALRNDFVKQIALRINKRLDSKEEDEVKIWLHEKLIENKFALFLGWSIPYGISQLSSLEYLSVNGCPNGVGVETGRNKCRGRLLSINDLGTLKQLKRLELENNGETIRQGMLERMKEKESLTLKLTQMESLLHDMITMSNVRKIRLVCPQLLSIDDSFCGFQHLSYINLCKCDALKQLPALHKLVSLKHLEILACPNIEKLPEEFGESGAFPKLENSYTITHKKDYGSENMNGHAMESVKGVVVLQKKNVLDLNDFHAGIVDNLSELLGSGVSLTLVGLGTPHTKSGAKLQSEPAYLKKWITTRDGVVTGQTTYPVEFKWDSIQMGTPGAFFIKNFHKHEFFLNSLTLHLPGAAQDTVHFVCDSWVYPASLYNTDRIFFSNRNYLPHETPPALVKLRNEELVNLRGDGSGKREEWDRVYDYDLYNDLGNPDKDEEYSRQVLGGSKDFPYPRRGRTGRKPTKTDAASESRVPIQSSLDIFVPRDERFGHLKLSDFLAYALKSVGQVLLPELKSLFDSTPNEFDSFEDLMKLYSDGIKLPSNPLLDAARSLIPLEFIKQLFRSDGGKLLKFPIPKVIASDEFAWRKDEEFAREMLSGVNPVIIQRLE</sequence>
<keyword evidence="3" id="KW-0479">Metal-binding</keyword>
<keyword evidence="6" id="KW-0223">Dioxygenase</keyword>
<dbReference type="InterPro" id="IPR036392">
    <property type="entry name" value="PLAT/LH2_dom_sf"/>
</dbReference>
<dbReference type="Pfam" id="PF00305">
    <property type="entry name" value="Lipoxygenase"/>
    <property type="match status" value="1"/>
</dbReference>
<gene>
    <name evidence="14" type="ORF">KI387_013537</name>
</gene>
<dbReference type="GO" id="GO:0046872">
    <property type="term" value="F:metal ion binding"/>
    <property type="evidence" value="ECO:0007669"/>
    <property type="project" value="UniProtKB-KW"/>
</dbReference>
<comment type="similarity">
    <text evidence="1">Belongs to the lipoxygenase family.</text>
</comment>
<dbReference type="Gene3D" id="4.10.372.10">
    <property type="entry name" value="Lipoxygenase-1, Domain 3"/>
    <property type="match status" value="1"/>
</dbReference>
<evidence type="ECO:0000256" key="9">
    <source>
        <dbReference type="ARBA" id="ARBA00023160"/>
    </source>
</evidence>
<dbReference type="PRINTS" id="PR00468">
    <property type="entry name" value="PLTLPOXGNASE"/>
</dbReference>
<dbReference type="InterPro" id="IPR036226">
    <property type="entry name" value="LipOase_C_sf"/>
</dbReference>
<dbReference type="FunFam" id="4.10.372.10:FF:000001">
    <property type="entry name" value="Lipoxygenase"/>
    <property type="match status" value="1"/>
</dbReference>
<dbReference type="Pfam" id="PF01477">
    <property type="entry name" value="PLAT"/>
    <property type="match status" value="1"/>
</dbReference>
<name>A0AA38CS96_TAXCH</name>
<keyword evidence="5" id="KW-0276">Fatty acid metabolism</keyword>
<evidence type="ECO:0000256" key="10">
    <source>
        <dbReference type="PROSITE-ProRule" id="PRU00152"/>
    </source>
</evidence>
<evidence type="ECO:0000256" key="7">
    <source>
        <dbReference type="ARBA" id="ARBA00023002"/>
    </source>
</evidence>
<dbReference type="FunFam" id="4.10.375.10:FF:000001">
    <property type="entry name" value="Lipoxygenase"/>
    <property type="match status" value="1"/>
</dbReference>
<evidence type="ECO:0000256" key="2">
    <source>
        <dbReference type="ARBA" id="ARBA00022516"/>
    </source>
</evidence>
<proteinExistence type="inferred from homology"/>
<dbReference type="InterPro" id="IPR001246">
    <property type="entry name" value="LipOase_plant"/>
</dbReference>
<feature type="domain" description="PLAT" evidence="12">
    <location>
        <begin position="290"/>
        <end position="416"/>
    </location>
</feature>
<protein>
    <recommendedName>
        <fullName evidence="16">Lipoxygenase</fullName>
    </recommendedName>
</protein>
<dbReference type="PROSITE" id="PS50095">
    <property type="entry name" value="PLAT"/>
    <property type="match status" value="1"/>
</dbReference>
<organism evidence="14 15">
    <name type="scientific">Taxus chinensis</name>
    <name type="common">Chinese yew</name>
    <name type="synonym">Taxus wallichiana var. chinensis</name>
    <dbReference type="NCBI Taxonomy" id="29808"/>
    <lineage>
        <taxon>Eukaryota</taxon>
        <taxon>Viridiplantae</taxon>
        <taxon>Streptophyta</taxon>
        <taxon>Embryophyta</taxon>
        <taxon>Tracheophyta</taxon>
        <taxon>Spermatophyta</taxon>
        <taxon>Pinopsida</taxon>
        <taxon>Pinidae</taxon>
        <taxon>Conifers II</taxon>
        <taxon>Cupressales</taxon>
        <taxon>Taxaceae</taxon>
        <taxon>Taxus</taxon>
    </lineage>
</organism>
<dbReference type="GO" id="GO:0016702">
    <property type="term" value="F:oxidoreductase activity, acting on single donors with incorporation of molecular oxygen, incorporation of two atoms of oxygen"/>
    <property type="evidence" value="ECO:0007669"/>
    <property type="project" value="InterPro"/>
</dbReference>
<evidence type="ECO:0000313" key="14">
    <source>
        <dbReference type="EMBL" id="KAH9301954.1"/>
    </source>
</evidence>
<evidence type="ECO:0000259" key="12">
    <source>
        <dbReference type="PROSITE" id="PS50095"/>
    </source>
</evidence>
<feature type="non-terminal residue" evidence="14">
    <location>
        <position position="1"/>
    </location>
</feature>
<keyword evidence="4" id="KW-0925">Oxylipin biosynthesis</keyword>
<comment type="caution">
    <text evidence="10">Lacks conserved residue(s) required for the propagation of feature annotation.</text>
</comment>
<keyword evidence="9" id="KW-0275">Fatty acid biosynthesis</keyword>
<evidence type="ECO:0000256" key="1">
    <source>
        <dbReference type="ARBA" id="ARBA00009419"/>
    </source>
</evidence>
<evidence type="ECO:0000256" key="4">
    <source>
        <dbReference type="ARBA" id="ARBA00022767"/>
    </source>
</evidence>
<evidence type="ECO:0000256" key="5">
    <source>
        <dbReference type="ARBA" id="ARBA00022832"/>
    </source>
</evidence>
<keyword evidence="8" id="KW-0443">Lipid metabolism</keyword>
<dbReference type="AlphaFoldDB" id="A0AA38CS96"/>
<reference evidence="14 15" key="1">
    <citation type="journal article" date="2021" name="Nat. Plants">
        <title>The Taxus genome provides insights into paclitaxel biosynthesis.</title>
        <authorList>
            <person name="Xiong X."/>
            <person name="Gou J."/>
            <person name="Liao Q."/>
            <person name="Li Y."/>
            <person name="Zhou Q."/>
            <person name="Bi G."/>
            <person name="Li C."/>
            <person name="Du R."/>
            <person name="Wang X."/>
            <person name="Sun T."/>
            <person name="Guo L."/>
            <person name="Liang H."/>
            <person name="Lu P."/>
            <person name="Wu Y."/>
            <person name="Zhang Z."/>
            <person name="Ro D.K."/>
            <person name="Shang Y."/>
            <person name="Huang S."/>
            <person name="Yan J."/>
        </authorList>
    </citation>
    <scope>NUCLEOTIDE SEQUENCE [LARGE SCALE GENOMIC DNA]</scope>
    <source>
        <strain evidence="14">Ta-2019</strain>
    </source>
</reference>
<dbReference type="GO" id="GO:0006633">
    <property type="term" value="P:fatty acid biosynthetic process"/>
    <property type="evidence" value="ECO:0007669"/>
    <property type="project" value="UniProtKB-KW"/>
</dbReference>
<evidence type="ECO:0000313" key="15">
    <source>
        <dbReference type="Proteomes" id="UP000824469"/>
    </source>
</evidence>
<dbReference type="Proteomes" id="UP000824469">
    <property type="component" value="Unassembled WGS sequence"/>
</dbReference>
<feature type="domain" description="Lipoxygenase" evidence="13">
    <location>
        <begin position="419"/>
        <end position="641"/>
    </location>
</feature>
<dbReference type="Gene3D" id="3.80.10.10">
    <property type="entry name" value="Ribonuclease Inhibitor"/>
    <property type="match status" value="1"/>
</dbReference>
<dbReference type="SMART" id="SM00308">
    <property type="entry name" value="LH2"/>
    <property type="match status" value="1"/>
</dbReference>
<feature type="region of interest" description="Disordered" evidence="11">
    <location>
        <begin position="466"/>
        <end position="503"/>
    </location>
</feature>
<keyword evidence="15" id="KW-1185">Reference proteome</keyword>
<evidence type="ECO:0000259" key="13">
    <source>
        <dbReference type="PROSITE" id="PS51393"/>
    </source>
</evidence>